<dbReference type="Proteomes" id="UP001151582">
    <property type="component" value="Unassembled WGS sequence"/>
</dbReference>
<proteinExistence type="predicted"/>
<evidence type="ECO:0000313" key="1">
    <source>
        <dbReference type="EMBL" id="KAJ1972201.1"/>
    </source>
</evidence>
<reference evidence="1" key="1">
    <citation type="submission" date="2022-07" db="EMBL/GenBank/DDBJ databases">
        <title>Phylogenomic reconstructions and comparative analyses of Kickxellomycotina fungi.</title>
        <authorList>
            <person name="Reynolds N.K."/>
            <person name="Stajich J.E."/>
            <person name="Barry K."/>
            <person name="Grigoriev I.V."/>
            <person name="Crous P."/>
            <person name="Smith M.E."/>
        </authorList>
    </citation>
    <scope>NUCLEOTIDE SEQUENCE</scope>
    <source>
        <strain evidence="1">RSA 567</strain>
    </source>
</reference>
<name>A0A9W8AWT8_9FUNG</name>
<dbReference type="AlphaFoldDB" id="A0A9W8AWT8"/>
<keyword evidence="2" id="KW-1185">Reference proteome</keyword>
<evidence type="ECO:0000313" key="2">
    <source>
        <dbReference type="Proteomes" id="UP001151582"/>
    </source>
</evidence>
<feature type="non-terminal residue" evidence="1">
    <location>
        <position position="1"/>
    </location>
</feature>
<comment type="caution">
    <text evidence="1">The sequence shown here is derived from an EMBL/GenBank/DDBJ whole genome shotgun (WGS) entry which is preliminary data.</text>
</comment>
<sequence>ESTDSKHFCHTQSLIFAIRQVSETVPIIRQLPSHSLIKSFSAKAGANTAFTDVQEEYVKPFLSGEGCLLPRVLHYPTVLRQKISDVRHDDLFLFGDSAVLHPEFRAQMLCDSSKGLPHVDLPYKPWADFCQQAMYWYTLELSHVIQADDDYEGVITFQQLNQGLHRFQVQLIGLSRLFVEEWPKMGRYALLSPTNECLHHTDHVIAWIPRHLRPQDITIDMNELSHVSVSFSVLPDVAGSSIDNDCTHIPVKPEPI</sequence>
<gene>
    <name evidence="1" type="ORF">H4R34_005485</name>
</gene>
<accession>A0A9W8AWT8</accession>
<dbReference type="EMBL" id="JANBQB010001127">
    <property type="protein sequence ID" value="KAJ1972201.1"/>
    <property type="molecule type" value="Genomic_DNA"/>
</dbReference>
<organism evidence="1 2">
    <name type="scientific">Dimargaris verticillata</name>
    <dbReference type="NCBI Taxonomy" id="2761393"/>
    <lineage>
        <taxon>Eukaryota</taxon>
        <taxon>Fungi</taxon>
        <taxon>Fungi incertae sedis</taxon>
        <taxon>Zoopagomycota</taxon>
        <taxon>Kickxellomycotina</taxon>
        <taxon>Dimargaritomycetes</taxon>
        <taxon>Dimargaritales</taxon>
        <taxon>Dimargaritaceae</taxon>
        <taxon>Dimargaris</taxon>
    </lineage>
</organism>
<protein>
    <submittedName>
        <fullName evidence="1">Uncharacterized protein</fullName>
    </submittedName>
</protein>